<evidence type="ECO:0000256" key="5">
    <source>
        <dbReference type="SAM" id="MobiDB-lite"/>
    </source>
</evidence>
<dbReference type="GO" id="GO:0006865">
    <property type="term" value="P:amino acid transport"/>
    <property type="evidence" value="ECO:0007669"/>
    <property type="project" value="TreeGrafter"/>
</dbReference>
<protein>
    <submittedName>
        <fullName evidence="8">Polar amino acid transport system substrate-binding protein</fullName>
    </submittedName>
</protein>
<organism evidence="8 9">
    <name type="scientific">Saccharothrix violaceirubra</name>
    <dbReference type="NCBI Taxonomy" id="413306"/>
    <lineage>
        <taxon>Bacteria</taxon>
        <taxon>Bacillati</taxon>
        <taxon>Actinomycetota</taxon>
        <taxon>Actinomycetes</taxon>
        <taxon>Pseudonocardiales</taxon>
        <taxon>Pseudonocardiaceae</taxon>
        <taxon>Saccharothrix</taxon>
    </lineage>
</organism>
<evidence type="ECO:0000256" key="6">
    <source>
        <dbReference type="SAM" id="SignalP"/>
    </source>
</evidence>
<dbReference type="Gene3D" id="3.40.190.10">
    <property type="entry name" value="Periplasmic binding protein-like II"/>
    <property type="match status" value="2"/>
</dbReference>
<proteinExistence type="inferred from homology"/>
<keyword evidence="2" id="KW-0813">Transport</keyword>
<dbReference type="GO" id="GO:0030288">
    <property type="term" value="C:outer membrane-bounded periplasmic space"/>
    <property type="evidence" value="ECO:0007669"/>
    <property type="project" value="TreeGrafter"/>
</dbReference>
<evidence type="ECO:0000256" key="4">
    <source>
        <dbReference type="RuleBase" id="RU003744"/>
    </source>
</evidence>
<dbReference type="InterPro" id="IPR001638">
    <property type="entry name" value="Solute-binding_3/MltF_N"/>
</dbReference>
<comment type="caution">
    <text evidence="8">The sequence shown here is derived from an EMBL/GenBank/DDBJ whole genome shotgun (WGS) entry which is preliminary data.</text>
</comment>
<evidence type="ECO:0000256" key="3">
    <source>
        <dbReference type="ARBA" id="ARBA00022729"/>
    </source>
</evidence>
<dbReference type="RefSeq" id="WP_184669569.1">
    <property type="nucleotide sequence ID" value="NZ_BAABAI010000038.1"/>
</dbReference>
<dbReference type="InterPro" id="IPR018313">
    <property type="entry name" value="SBP_3_CS"/>
</dbReference>
<reference evidence="8 9" key="1">
    <citation type="submission" date="2020-08" db="EMBL/GenBank/DDBJ databases">
        <title>Sequencing the genomes of 1000 actinobacteria strains.</title>
        <authorList>
            <person name="Klenk H.-P."/>
        </authorList>
    </citation>
    <scope>NUCLEOTIDE SEQUENCE [LARGE SCALE GENOMIC DNA]</scope>
    <source>
        <strain evidence="8 9">DSM 45084</strain>
    </source>
</reference>
<keyword evidence="9" id="KW-1185">Reference proteome</keyword>
<keyword evidence="3 6" id="KW-0732">Signal</keyword>
<evidence type="ECO:0000256" key="1">
    <source>
        <dbReference type="ARBA" id="ARBA00010333"/>
    </source>
</evidence>
<name>A0A7W7T3F4_9PSEU</name>
<evidence type="ECO:0000313" key="9">
    <source>
        <dbReference type="Proteomes" id="UP000542674"/>
    </source>
</evidence>
<dbReference type="PANTHER" id="PTHR30085:SF6">
    <property type="entry name" value="ABC TRANSPORTER GLUTAMINE-BINDING PROTEIN GLNH"/>
    <property type="match status" value="1"/>
</dbReference>
<evidence type="ECO:0000259" key="7">
    <source>
        <dbReference type="SMART" id="SM00062"/>
    </source>
</evidence>
<dbReference type="EMBL" id="JACHJS010000001">
    <property type="protein sequence ID" value="MBB4965863.1"/>
    <property type="molecule type" value="Genomic_DNA"/>
</dbReference>
<feature type="domain" description="Solute-binding protein family 3/N-terminal" evidence="7">
    <location>
        <begin position="96"/>
        <end position="318"/>
    </location>
</feature>
<dbReference type="SUPFAM" id="SSF53850">
    <property type="entry name" value="Periplasmic binding protein-like II"/>
    <property type="match status" value="1"/>
</dbReference>
<gene>
    <name evidence="8" type="ORF">F4559_003222</name>
</gene>
<feature type="chain" id="PRO_5031430778" evidence="6">
    <location>
        <begin position="24"/>
        <end position="328"/>
    </location>
</feature>
<dbReference type="PROSITE" id="PS01039">
    <property type="entry name" value="SBP_BACTERIAL_3"/>
    <property type="match status" value="1"/>
</dbReference>
<dbReference type="CDD" id="cd13690">
    <property type="entry name" value="PBP2_GluB"/>
    <property type="match status" value="1"/>
</dbReference>
<dbReference type="Pfam" id="PF00497">
    <property type="entry name" value="SBP_bac_3"/>
    <property type="match status" value="1"/>
</dbReference>
<feature type="signal peptide" evidence="6">
    <location>
        <begin position="1"/>
        <end position="23"/>
    </location>
</feature>
<feature type="region of interest" description="Disordered" evidence="5">
    <location>
        <begin position="43"/>
        <end position="86"/>
    </location>
</feature>
<dbReference type="AlphaFoldDB" id="A0A7W7T3F4"/>
<dbReference type="GO" id="GO:0005576">
    <property type="term" value="C:extracellular region"/>
    <property type="evidence" value="ECO:0007669"/>
    <property type="project" value="TreeGrafter"/>
</dbReference>
<accession>A0A7W7T3F4</accession>
<dbReference type="SMART" id="SM00062">
    <property type="entry name" value="PBPb"/>
    <property type="match status" value="1"/>
</dbReference>
<dbReference type="PANTHER" id="PTHR30085">
    <property type="entry name" value="AMINO ACID ABC TRANSPORTER PERMEASE"/>
    <property type="match status" value="1"/>
</dbReference>
<sequence length="328" mass="34718">MRRLVPALALLACVACAPVPSGAPPIGDVSAVVPRPVDATELTGPLPSAVPNTPSAVPDPACAANPTASRRPTGPPPAPDAMPAGSTMATIRDKGRVVVGVDQNAYLMGFRDPVSGELEGFDIDMAREIAKALFGDPTRIQFRVVSSEQRIPALRQGDVDIVVRTMTINCDRWAQVDFSTVYYQADQRVLVPISSSAAGIDALGGKRVCASKGSSSLANIAAHPAKPIPVSVPYWSDCLVLLQQGQVDAISTDNPILAGLVAQDPFTRIVGEPFAAEPYGMAFPQGHEDFVRFVNAVLERLRADGTWASIHRRWLGAPPAPPTPSYRD</sequence>
<dbReference type="InterPro" id="IPR051455">
    <property type="entry name" value="Bact_solute-bind_prot3"/>
</dbReference>
<evidence type="ECO:0000256" key="2">
    <source>
        <dbReference type="ARBA" id="ARBA00022448"/>
    </source>
</evidence>
<evidence type="ECO:0000313" key="8">
    <source>
        <dbReference type="EMBL" id="MBB4965863.1"/>
    </source>
</evidence>
<dbReference type="Proteomes" id="UP000542674">
    <property type="component" value="Unassembled WGS sequence"/>
</dbReference>
<comment type="similarity">
    <text evidence="1 4">Belongs to the bacterial solute-binding protein 3 family.</text>
</comment>